<name>A0A917VBY3_9ACTN</name>
<dbReference type="AlphaFoldDB" id="A0A917VBY3"/>
<dbReference type="SUPFAM" id="SSF52540">
    <property type="entry name" value="P-loop containing nucleoside triphosphate hydrolases"/>
    <property type="match status" value="1"/>
</dbReference>
<dbReference type="EMBL" id="BMNT01000001">
    <property type="protein sequence ID" value="GGK60998.1"/>
    <property type="molecule type" value="Genomic_DNA"/>
</dbReference>
<reference evidence="2" key="2">
    <citation type="submission" date="2020-09" db="EMBL/GenBank/DDBJ databases">
        <authorList>
            <person name="Sun Q."/>
            <person name="Ohkuma M."/>
        </authorList>
    </citation>
    <scope>NUCLEOTIDE SEQUENCE</scope>
    <source>
        <strain evidence="2">JCM 13064</strain>
    </source>
</reference>
<proteinExistence type="predicted"/>
<comment type="caution">
    <text evidence="2">The sequence shown here is derived from an EMBL/GenBank/DDBJ whole genome shotgun (WGS) entry which is preliminary data.</text>
</comment>
<dbReference type="InterPro" id="IPR036388">
    <property type="entry name" value="WH-like_DNA-bd_sf"/>
</dbReference>
<sequence>MTVDPMTLDAGEDVAAAYARPPARRHGLLGRAAGWVQADHLRRGPHLLAPAVYGLAALAHTMEAPALFGVPLTALAALGMYTRAMNQPGDATDPARAAAVTVLAGGWVTAATALGPTAGPHGLMTWLAAATYGLTYWAYRRDPGIVQAIAWENAKEDWHVRAPRYGLGGSHLLDWRETRLGEQMVVDTRGTGKRASQLVASGVEELIAEEEMLRPSRVKVRRGDIAGRITISIRYKDPWAEALPHPLLDATPEIPLPAVADGREPRIIGLDPETGNPLQVSLWDEDGAKRVLVVAITGGGKTVTLSNLIERDTAADNVFPIGISVGKGKEMRRWRPALGLSACGPGDRVKALRILELVAAIIDWRAAQDGDEVTVIPRRSQPLIPVYVDEVDTLLGESDAIGMATRKVFGDLMTRGRSEGVPVVVAGGRGTVEFLGNGKIKKMFDLFALLKTAGESEIRHVLGEIGLTMPDMMRYGEGHSGVALITDLAGHWTSGRTWKLKDLPDIDRLVRSRTPCPLEPELVEFLGDKLAAITGDEPPAPRRTRRTPPKPAPAPAPEADMPQDTIDRAAQQRAEARARLAEVVVPAVDELTAGQAKAAAMARRRQAADQTEMTPEIRSLLLRLASSPEGTTTREAERAMQAELGYEVGVSKSGAWRCLDKLRFEGVVELRGKGRGARWHLAAQPAPDPAPGEGVDGEFEHELAVEQIEEAATEEAADSIDDHEE</sequence>
<dbReference type="RefSeq" id="WP_189160826.1">
    <property type="nucleotide sequence ID" value="NZ_BMNT01000001.1"/>
</dbReference>
<keyword evidence="3" id="KW-1185">Reference proteome</keyword>
<evidence type="ECO:0008006" key="4">
    <source>
        <dbReference type="Google" id="ProtNLM"/>
    </source>
</evidence>
<protein>
    <recommendedName>
        <fullName evidence="4">FtsK domain-containing protein</fullName>
    </recommendedName>
</protein>
<feature type="region of interest" description="Disordered" evidence="1">
    <location>
        <begin position="533"/>
        <end position="563"/>
    </location>
</feature>
<gene>
    <name evidence="2" type="ORF">GCM10007964_00140</name>
</gene>
<organism evidence="2 3">
    <name type="scientific">Sphaerisporangium melleum</name>
    <dbReference type="NCBI Taxonomy" id="321316"/>
    <lineage>
        <taxon>Bacteria</taxon>
        <taxon>Bacillati</taxon>
        <taxon>Actinomycetota</taxon>
        <taxon>Actinomycetes</taxon>
        <taxon>Streptosporangiales</taxon>
        <taxon>Streptosporangiaceae</taxon>
        <taxon>Sphaerisporangium</taxon>
    </lineage>
</organism>
<dbReference type="Gene3D" id="1.10.10.10">
    <property type="entry name" value="Winged helix-like DNA-binding domain superfamily/Winged helix DNA-binding domain"/>
    <property type="match status" value="1"/>
</dbReference>
<accession>A0A917VBY3</accession>
<dbReference type="Proteomes" id="UP000645217">
    <property type="component" value="Unassembled WGS sequence"/>
</dbReference>
<evidence type="ECO:0000313" key="2">
    <source>
        <dbReference type="EMBL" id="GGK60998.1"/>
    </source>
</evidence>
<dbReference type="InterPro" id="IPR027417">
    <property type="entry name" value="P-loop_NTPase"/>
</dbReference>
<evidence type="ECO:0000313" key="3">
    <source>
        <dbReference type="Proteomes" id="UP000645217"/>
    </source>
</evidence>
<evidence type="ECO:0000256" key="1">
    <source>
        <dbReference type="SAM" id="MobiDB-lite"/>
    </source>
</evidence>
<reference evidence="2" key="1">
    <citation type="journal article" date="2014" name="Int. J. Syst. Evol. Microbiol.">
        <title>Complete genome sequence of Corynebacterium casei LMG S-19264T (=DSM 44701T), isolated from a smear-ripened cheese.</title>
        <authorList>
            <consortium name="US DOE Joint Genome Institute (JGI-PGF)"/>
            <person name="Walter F."/>
            <person name="Albersmeier A."/>
            <person name="Kalinowski J."/>
            <person name="Ruckert C."/>
        </authorList>
    </citation>
    <scope>NUCLEOTIDE SEQUENCE</scope>
    <source>
        <strain evidence="2">JCM 13064</strain>
    </source>
</reference>
<dbReference type="Gene3D" id="3.40.50.300">
    <property type="entry name" value="P-loop containing nucleotide triphosphate hydrolases"/>
    <property type="match status" value="1"/>
</dbReference>